<accession>A0ABN3V3Q9</accession>
<sequence>MRGLRILLIVVVILGALFVVVDRVAVHFAEGKAADKLKANEHLASSPDVSIKGFPFLTQVAGGSLDDVEVGIKSYDAATGKAGQTVRVDDLKADMKDVEFSSDYSSATAATATGTATVSYAELLKTAKPEPTEVIPGVTAKVVALSDGGNGKIKVAAKVTGTLGPLPIDQTVSVLSSVSVVNNKVEVHADSLPRLGAAAIAEDRMRAITDFQQAIDQLPGGIKLDKVQAAPDGVEISVKGSGVRLAG</sequence>
<proteinExistence type="predicted"/>
<comment type="caution">
    <text evidence="1">The sequence shown here is derived from an EMBL/GenBank/DDBJ whole genome shotgun (WGS) entry which is preliminary data.</text>
</comment>
<evidence type="ECO:0000313" key="1">
    <source>
        <dbReference type="EMBL" id="GAA2777082.1"/>
    </source>
</evidence>
<dbReference type="Proteomes" id="UP001500893">
    <property type="component" value="Unassembled WGS sequence"/>
</dbReference>
<name>A0ABN3V3Q9_9ACTN</name>
<keyword evidence="2" id="KW-1185">Reference proteome</keyword>
<dbReference type="EMBL" id="BAAAVM010000127">
    <property type="protein sequence ID" value="GAA2777082.1"/>
    <property type="molecule type" value="Genomic_DNA"/>
</dbReference>
<dbReference type="InterPro" id="IPR021373">
    <property type="entry name" value="DUF2993"/>
</dbReference>
<dbReference type="Pfam" id="PF11209">
    <property type="entry name" value="LmeA"/>
    <property type="match status" value="1"/>
</dbReference>
<protein>
    <submittedName>
        <fullName evidence="1">DUF2993 domain-containing protein</fullName>
    </submittedName>
</protein>
<evidence type="ECO:0000313" key="2">
    <source>
        <dbReference type="Proteomes" id="UP001500893"/>
    </source>
</evidence>
<dbReference type="RefSeq" id="WP_345058756.1">
    <property type="nucleotide sequence ID" value="NZ_BAAAVM010000127.1"/>
</dbReference>
<reference evidence="1 2" key="1">
    <citation type="journal article" date="2019" name="Int. J. Syst. Evol. Microbiol.">
        <title>The Global Catalogue of Microorganisms (GCM) 10K type strain sequencing project: providing services to taxonomists for standard genome sequencing and annotation.</title>
        <authorList>
            <consortium name="The Broad Institute Genomics Platform"/>
            <consortium name="The Broad Institute Genome Sequencing Center for Infectious Disease"/>
            <person name="Wu L."/>
            <person name="Ma J."/>
        </authorList>
    </citation>
    <scope>NUCLEOTIDE SEQUENCE [LARGE SCALE GENOMIC DNA]</scope>
    <source>
        <strain evidence="1 2">JCM 11574</strain>
    </source>
</reference>
<organism evidence="1 2">
    <name type="scientific">Streptomyces rameus</name>
    <dbReference type="NCBI Taxonomy" id="68261"/>
    <lineage>
        <taxon>Bacteria</taxon>
        <taxon>Bacillati</taxon>
        <taxon>Actinomycetota</taxon>
        <taxon>Actinomycetes</taxon>
        <taxon>Kitasatosporales</taxon>
        <taxon>Streptomycetaceae</taxon>
        <taxon>Streptomyces</taxon>
    </lineage>
</organism>
<gene>
    <name evidence="1" type="ORF">GCM10010521_64820</name>
</gene>